<dbReference type="AlphaFoldDB" id="A0A511K8E0"/>
<reference evidence="1 2" key="1">
    <citation type="submission" date="2019-07" db="EMBL/GenBank/DDBJ databases">
        <title>Rhodotorula toruloides NBRC10032 genome sequencing.</title>
        <authorList>
            <person name="Shida Y."/>
            <person name="Takaku H."/>
            <person name="Ogasawara W."/>
            <person name="Mori K."/>
        </authorList>
    </citation>
    <scope>NUCLEOTIDE SEQUENCE [LARGE SCALE GENOMIC DNA]</scope>
    <source>
        <strain evidence="1 2">NBRC10032</strain>
    </source>
</reference>
<name>A0A511K8E0_RHOTO</name>
<evidence type="ECO:0000313" key="1">
    <source>
        <dbReference type="EMBL" id="GEM06612.1"/>
    </source>
</evidence>
<dbReference type="EMBL" id="BJWK01000002">
    <property type="protein sequence ID" value="GEM06612.1"/>
    <property type="molecule type" value="Genomic_DNA"/>
</dbReference>
<sequence length="71" mass="7748">MTKTLHIPPITTADLRPYGIVVLVDPVTPPFAVPKAVVSELKTFPALQRALESPGEKGLELRRGQSVGTRW</sequence>
<evidence type="ECO:0000313" key="2">
    <source>
        <dbReference type="Proteomes" id="UP000321518"/>
    </source>
</evidence>
<protein>
    <submittedName>
        <fullName evidence="1">Uncharacterized protein</fullName>
    </submittedName>
</protein>
<organism evidence="1 2">
    <name type="scientific">Rhodotorula toruloides</name>
    <name type="common">Yeast</name>
    <name type="synonym">Rhodosporidium toruloides</name>
    <dbReference type="NCBI Taxonomy" id="5286"/>
    <lineage>
        <taxon>Eukaryota</taxon>
        <taxon>Fungi</taxon>
        <taxon>Dikarya</taxon>
        <taxon>Basidiomycota</taxon>
        <taxon>Pucciniomycotina</taxon>
        <taxon>Microbotryomycetes</taxon>
        <taxon>Sporidiobolales</taxon>
        <taxon>Sporidiobolaceae</taxon>
        <taxon>Rhodotorula</taxon>
    </lineage>
</organism>
<accession>A0A511K8E0</accession>
<gene>
    <name evidence="1" type="ORF">Rt10032_c02g0629</name>
</gene>
<comment type="caution">
    <text evidence="1">The sequence shown here is derived from an EMBL/GenBank/DDBJ whole genome shotgun (WGS) entry which is preliminary data.</text>
</comment>
<dbReference type="OrthoDB" id="10259639at2759"/>
<proteinExistence type="predicted"/>
<dbReference type="Proteomes" id="UP000321518">
    <property type="component" value="Unassembled WGS sequence"/>
</dbReference>